<organism evidence="1 2">
    <name type="scientific">Ruminococcus flavefaciens</name>
    <dbReference type="NCBI Taxonomy" id="1265"/>
    <lineage>
        <taxon>Bacteria</taxon>
        <taxon>Bacillati</taxon>
        <taxon>Bacillota</taxon>
        <taxon>Clostridia</taxon>
        <taxon>Eubacteriales</taxon>
        <taxon>Oscillospiraceae</taxon>
        <taxon>Ruminococcus</taxon>
    </lineage>
</organism>
<dbReference type="EMBL" id="FPIP01000002">
    <property type="protein sequence ID" value="SFW23840.1"/>
    <property type="molecule type" value="Genomic_DNA"/>
</dbReference>
<gene>
    <name evidence="1" type="ORF">SAMN02910280_1306</name>
</gene>
<dbReference type="Proteomes" id="UP000183461">
    <property type="component" value="Unassembled WGS sequence"/>
</dbReference>
<dbReference type="RefSeq" id="WP_072299660.1">
    <property type="nucleotide sequence ID" value="NZ_FPIP01000002.1"/>
</dbReference>
<reference evidence="1 2" key="1">
    <citation type="submission" date="2016-11" db="EMBL/GenBank/DDBJ databases">
        <authorList>
            <person name="Jaros S."/>
            <person name="Januszkiewicz K."/>
            <person name="Wedrychowicz H."/>
        </authorList>
    </citation>
    <scope>NUCLEOTIDE SEQUENCE [LARGE SCALE GENOMIC DNA]</scope>
    <source>
        <strain evidence="1 2">YL228</strain>
    </source>
</reference>
<evidence type="ECO:0000313" key="1">
    <source>
        <dbReference type="EMBL" id="SFW23840.1"/>
    </source>
</evidence>
<proteinExistence type="predicted"/>
<accession>A0A1K1ML12</accession>
<name>A0A1K1ML12_RUMFL</name>
<dbReference type="AlphaFoldDB" id="A0A1K1ML12"/>
<evidence type="ECO:0000313" key="2">
    <source>
        <dbReference type="Proteomes" id="UP000183461"/>
    </source>
</evidence>
<sequence>MHTIRDILSEEERVWLYFDTEELCRQFYEETDLRFGDLPKEKWQTGYVIGAHSDGTMGHLSLYVWCRSFSSDSPTIPKRIDYRKFINGESDYYCTESHFRAVVSAK</sequence>
<protein>
    <submittedName>
        <fullName evidence="1">Uncharacterized protein</fullName>
    </submittedName>
</protein>